<keyword evidence="1" id="KW-0808">Transferase</keyword>
<dbReference type="Proteomes" id="UP001230188">
    <property type="component" value="Unassembled WGS sequence"/>
</dbReference>
<evidence type="ECO:0000313" key="11">
    <source>
        <dbReference type="Proteomes" id="UP001230188"/>
    </source>
</evidence>
<evidence type="ECO:0000256" key="5">
    <source>
        <dbReference type="ARBA" id="ARBA00022840"/>
    </source>
</evidence>
<evidence type="ECO:0000256" key="1">
    <source>
        <dbReference type="ARBA" id="ARBA00022679"/>
    </source>
</evidence>
<dbReference type="GO" id="GO:0005524">
    <property type="term" value="F:ATP binding"/>
    <property type="evidence" value="ECO:0007669"/>
    <property type="project" value="UniProtKB-KW"/>
</dbReference>
<dbReference type="GO" id="GO:0035556">
    <property type="term" value="P:intracellular signal transduction"/>
    <property type="evidence" value="ECO:0007669"/>
    <property type="project" value="InterPro"/>
</dbReference>
<feature type="region of interest" description="Disordered" evidence="6">
    <location>
        <begin position="495"/>
        <end position="534"/>
    </location>
</feature>
<dbReference type="CDD" id="cd13999">
    <property type="entry name" value="STKc_MAP3K-like"/>
    <property type="match status" value="1"/>
</dbReference>
<keyword evidence="4" id="KW-0418">Kinase</keyword>
<evidence type="ECO:0000256" key="3">
    <source>
        <dbReference type="ARBA" id="ARBA00022741"/>
    </source>
</evidence>
<feature type="compositionally biased region" description="Acidic residues" evidence="6">
    <location>
        <begin position="519"/>
        <end position="530"/>
    </location>
</feature>
<dbReference type="InterPro" id="IPR001711">
    <property type="entry name" value="PLipase_C_Pinositol-sp_Y"/>
</dbReference>
<dbReference type="PANTHER" id="PTHR44329:SF288">
    <property type="entry name" value="MITOGEN-ACTIVATED PROTEIN KINASE KINASE KINASE 20"/>
    <property type="match status" value="1"/>
</dbReference>
<feature type="compositionally biased region" description="Basic and acidic residues" evidence="6">
    <location>
        <begin position="495"/>
        <end position="506"/>
    </location>
</feature>
<dbReference type="PROSITE" id="PS50008">
    <property type="entry name" value="PIPLC_Y_DOMAIN"/>
    <property type="match status" value="1"/>
</dbReference>
<dbReference type="Gene3D" id="2.130.10.130">
    <property type="entry name" value="Integrin alpha, N-terminal"/>
    <property type="match status" value="1"/>
</dbReference>
<dbReference type="InterPro" id="IPR051681">
    <property type="entry name" value="Ser/Thr_Kinases-Pseudokinases"/>
</dbReference>
<feature type="domain" description="Protein kinase" evidence="9">
    <location>
        <begin position="815"/>
        <end position="1080"/>
    </location>
</feature>
<feature type="region of interest" description="Disordered" evidence="6">
    <location>
        <begin position="388"/>
        <end position="422"/>
    </location>
</feature>
<evidence type="ECO:0000256" key="4">
    <source>
        <dbReference type="ARBA" id="ARBA00022777"/>
    </source>
</evidence>
<evidence type="ECO:0000256" key="2">
    <source>
        <dbReference type="ARBA" id="ARBA00022729"/>
    </source>
</evidence>
<keyword evidence="2" id="KW-0732">Signal</keyword>
<evidence type="ECO:0000256" key="6">
    <source>
        <dbReference type="SAM" id="MobiDB-lite"/>
    </source>
</evidence>
<dbReference type="InterPro" id="IPR000719">
    <property type="entry name" value="Prot_kinase_dom"/>
</dbReference>
<keyword evidence="7" id="KW-1133">Transmembrane helix</keyword>
<dbReference type="PROSITE" id="PS00108">
    <property type="entry name" value="PROTEIN_KINASE_ST"/>
    <property type="match status" value="1"/>
</dbReference>
<evidence type="ECO:0008006" key="12">
    <source>
        <dbReference type="Google" id="ProtNLM"/>
    </source>
</evidence>
<proteinExistence type="predicted"/>
<evidence type="ECO:0000256" key="7">
    <source>
        <dbReference type="SAM" id="Phobius"/>
    </source>
</evidence>
<dbReference type="SUPFAM" id="SSF69318">
    <property type="entry name" value="Integrin alpha N-terminal domain"/>
    <property type="match status" value="1"/>
</dbReference>
<keyword evidence="7" id="KW-0472">Membrane</keyword>
<feature type="region of interest" description="Disordered" evidence="6">
    <location>
        <begin position="435"/>
        <end position="457"/>
    </location>
</feature>
<dbReference type="PANTHER" id="PTHR44329">
    <property type="entry name" value="SERINE/THREONINE-PROTEIN KINASE TNNI3K-RELATED"/>
    <property type="match status" value="1"/>
</dbReference>
<keyword evidence="5" id="KW-0067">ATP-binding</keyword>
<feature type="region of interest" description="Disordered" evidence="6">
    <location>
        <begin position="1107"/>
        <end position="1131"/>
    </location>
</feature>
<keyword evidence="11" id="KW-1185">Reference proteome</keyword>
<organism evidence="10 11">
    <name type="scientific">Chrysophaeum taylorii</name>
    <dbReference type="NCBI Taxonomy" id="2483200"/>
    <lineage>
        <taxon>Eukaryota</taxon>
        <taxon>Sar</taxon>
        <taxon>Stramenopiles</taxon>
        <taxon>Ochrophyta</taxon>
        <taxon>Pelagophyceae</taxon>
        <taxon>Pelagomonadales</taxon>
        <taxon>Pelagomonadaceae</taxon>
        <taxon>Chrysophaeum</taxon>
    </lineage>
</organism>
<feature type="compositionally biased region" description="Gly residues" evidence="6">
    <location>
        <begin position="446"/>
        <end position="455"/>
    </location>
</feature>
<gene>
    <name evidence="10" type="ORF">CTAYLR_007645</name>
</gene>
<feature type="transmembrane region" description="Helical" evidence="7">
    <location>
        <begin position="463"/>
        <end position="486"/>
    </location>
</feature>
<dbReference type="Pfam" id="PF07714">
    <property type="entry name" value="PK_Tyr_Ser-Thr"/>
    <property type="match status" value="1"/>
</dbReference>
<evidence type="ECO:0000259" key="9">
    <source>
        <dbReference type="PROSITE" id="PS50011"/>
    </source>
</evidence>
<reference evidence="10" key="1">
    <citation type="submission" date="2023-01" db="EMBL/GenBank/DDBJ databases">
        <title>Metagenome sequencing of chrysophaentin producing Chrysophaeum taylorii.</title>
        <authorList>
            <person name="Davison J."/>
            <person name="Bewley C."/>
        </authorList>
    </citation>
    <scope>NUCLEOTIDE SEQUENCE</scope>
    <source>
        <strain evidence="10">NIES-1699</strain>
    </source>
</reference>
<dbReference type="GO" id="GO:0006629">
    <property type="term" value="P:lipid metabolic process"/>
    <property type="evidence" value="ECO:0007669"/>
    <property type="project" value="InterPro"/>
</dbReference>
<feature type="compositionally biased region" description="Low complexity" evidence="6">
    <location>
        <begin position="1115"/>
        <end position="1131"/>
    </location>
</feature>
<dbReference type="InterPro" id="IPR011009">
    <property type="entry name" value="Kinase-like_dom_sf"/>
</dbReference>
<dbReference type="InterPro" id="IPR013517">
    <property type="entry name" value="FG-GAP"/>
</dbReference>
<evidence type="ECO:0000313" key="10">
    <source>
        <dbReference type="EMBL" id="KAJ8598414.1"/>
    </source>
</evidence>
<dbReference type="PROSITE" id="PS50011">
    <property type="entry name" value="PROTEIN_KINASE_DOM"/>
    <property type="match status" value="1"/>
</dbReference>
<dbReference type="PRINTS" id="PR00109">
    <property type="entry name" value="TYRKINASE"/>
</dbReference>
<dbReference type="EMBL" id="JAQMWT010000674">
    <property type="protein sequence ID" value="KAJ8598414.1"/>
    <property type="molecule type" value="Genomic_DNA"/>
</dbReference>
<dbReference type="GO" id="GO:0004435">
    <property type="term" value="F:phosphatidylinositol-4,5-bisphosphate phospholipase C activity"/>
    <property type="evidence" value="ECO:0007669"/>
    <property type="project" value="InterPro"/>
</dbReference>
<dbReference type="Pfam" id="PF14312">
    <property type="entry name" value="FG-GAP_2"/>
    <property type="match status" value="2"/>
</dbReference>
<evidence type="ECO:0000259" key="8">
    <source>
        <dbReference type="PROSITE" id="PS50008"/>
    </source>
</evidence>
<dbReference type="GO" id="GO:0004674">
    <property type="term" value="F:protein serine/threonine kinase activity"/>
    <property type="evidence" value="ECO:0007669"/>
    <property type="project" value="TreeGrafter"/>
</dbReference>
<protein>
    <recommendedName>
        <fullName evidence="12">Protein kinase domain-containing protein</fullName>
    </recommendedName>
</protein>
<dbReference type="InterPro" id="IPR001245">
    <property type="entry name" value="Ser-Thr/Tyr_kinase_cat_dom"/>
</dbReference>
<dbReference type="Gene3D" id="1.10.510.10">
    <property type="entry name" value="Transferase(Phosphotransferase) domain 1"/>
    <property type="match status" value="1"/>
</dbReference>
<dbReference type="SMART" id="SM00220">
    <property type="entry name" value="S_TKc"/>
    <property type="match status" value="1"/>
</dbReference>
<feature type="domain" description="PI-PLC Y-box" evidence="8">
    <location>
        <begin position="285"/>
        <end position="329"/>
    </location>
</feature>
<comment type="caution">
    <text evidence="10">The sequence shown here is derived from an EMBL/GenBank/DDBJ whole genome shotgun (WGS) entry which is preliminary data.</text>
</comment>
<dbReference type="InterPro" id="IPR028994">
    <property type="entry name" value="Integrin_alpha_N"/>
</dbReference>
<sequence>MGRRLDEEDDEWPVVVPRLSGGSNGAEAAVGAEFGVALAGSGRYLAVGAAGANAVHIYWFDGETWVFEQKLTASGVDSTASDTDRFGLSCALDGATLAVGSLNGDDVGSNAGAVYVFVQNGTWSFHQKFRASETVGGDEFGASLSLAGTSLAIGAPGRVGGGKAYLFEQSATTEEWLLESDLDGGTSSFADSRLGASCVVSTDLEMVACGAPRANGTDEDPNSTGAAYMYEETTEDGVWGISETLPYDSDDLGNHFGVSCAILTTNNVDYAIVGDSGESLLQVFYRQQAAWLGGDLVTSSSYERVGQSLHAHGNYFVVGGGGIAYVLEPVLGDVSIIQTLGPYDVATLFGQSVALTDYFVAVGAPNASGVDSDGNILVNRSGAVYTWRVSPQPPSPQPTRQPTSPKPTDWPTAVPSVSPTEWPTAALSLSPTAFEPVVEPPTSAGSDGGGGGGGSSSSSNVGYIAIGAVGGFLLILVAVICCLRYAGRKFPFSDKEDKASLPEHWPKAPRNKPAPANESPDEEEDDESDDEVRALTQSAAAAVAAAAASSKGGGGGDVTRQAEVDKLLDTGRAICFGLLAAGSAVPLLGGACQLAQAILYEVDRLHEKADDVVSAGARLVSLLEVLQILAANEEHITTDDARRVVEKNMAELMDMLGKFLEAVRAFGQKGWLRQKWLLLSDRKSAQLTSLDFRIVSCLESLRTAYHLSHDRRIARLLEKQSYHMEEAMARHVDRLVASGTEQADAASQLAADERVARQVAAAGHVSDKEIRLAVSEVKDDSEALVFVHDKTQSDRDKARKRKEEMLATYEVDLDWIEPHPFARGGMTQIHMGHYVGQDVAVKVMPTAGLGGSQYTKLIHDLSRELAIMMKLQSPLVIRVFGVVTSDPNFLGLVLEYAEGGSLRHHLDDETMVVRPEQQRAWCYDIARGMTYLYSHGVEHRDLKAANVLLTAPPALRCKVTDFGLSRSEHIRTQTTFTKTGGGTAPFMAPELIDDNVFTEKSDVYSYAIVVWEILSRETPWGEMSHVQIAMSVVYKKMRPPLPKGVTGAEDLVKLMHLCWSHNPDDRPSFKTIAQSLKPAELAHENKTGDSEGSYFNLSLISGIAPKTAGSSAGLSRPSSNQSSSRGAGHSK</sequence>
<dbReference type="InterPro" id="IPR008271">
    <property type="entry name" value="Ser/Thr_kinase_AS"/>
</dbReference>
<accession>A0AAD7U733</accession>
<dbReference type="SUPFAM" id="SSF56112">
    <property type="entry name" value="Protein kinase-like (PK-like)"/>
    <property type="match status" value="1"/>
</dbReference>
<keyword evidence="7" id="KW-0812">Transmembrane</keyword>
<keyword evidence="3" id="KW-0547">Nucleotide-binding</keyword>
<name>A0AAD7U733_9STRA</name>
<dbReference type="AlphaFoldDB" id="A0AAD7U733"/>